<reference evidence="1" key="1">
    <citation type="journal article" date="2021" name="Proc. Natl. Acad. Sci. U.S.A.">
        <title>A Catalog of Tens of Thousands of Viruses from Human Metagenomes Reveals Hidden Associations with Chronic Diseases.</title>
        <authorList>
            <person name="Tisza M.J."/>
            <person name="Buck C.B."/>
        </authorList>
    </citation>
    <scope>NUCLEOTIDE SEQUENCE</scope>
    <source>
        <strain evidence="1">CtUPB15</strain>
    </source>
</reference>
<sequence length="111" mass="13013">MRIKLLNTELGIGVCNTEDVPAWVAKHGPAAEVAFFYFHQRDWIVLNEDNPNFELYKMVVENYEDFSDMAKKGFAEGCKRDFPKVAQALKVLDYVNRIRRNLYRHMKERAA</sequence>
<accession>A0A8S5PVY9</accession>
<protein>
    <submittedName>
        <fullName evidence="1">Uncharacterized protein</fullName>
    </submittedName>
</protein>
<dbReference type="EMBL" id="BK015516">
    <property type="protein sequence ID" value="DAE10621.1"/>
    <property type="molecule type" value="Genomic_DNA"/>
</dbReference>
<organism evidence="1">
    <name type="scientific">Myoviridae sp. ctUPB15</name>
    <dbReference type="NCBI Taxonomy" id="2825116"/>
    <lineage>
        <taxon>Viruses</taxon>
        <taxon>Duplodnaviria</taxon>
        <taxon>Heunggongvirae</taxon>
        <taxon>Uroviricota</taxon>
        <taxon>Caudoviricetes</taxon>
    </lineage>
</organism>
<evidence type="ECO:0000313" key="1">
    <source>
        <dbReference type="EMBL" id="DAE10621.1"/>
    </source>
</evidence>
<name>A0A8S5PVY9_9CAUD</name>
<proteinExistence type="predicted"/>